<dbReference type="EMBL" id="AJXU01000024">
    <property type="protein sequence ID" value="EIL91018.1"/>
    <property type="molecule type" value="Genomic_DNA"/>
</dbReference>
<dbReference type="eggNOG" id="ENOG5032WWD">
    <property type="taxonomic scope" value="Bacteria"/>
</dbReference>
<evidence type="ECO:0000256" key="1">
    <source>
        <dbReference type="SAM" id="MobiDB-lite"/>
    </source>
</evidence>
<sequence length="468" mass="53211">KIGGTSTQHHIGSAMASQHQKCSLRRASKEAAQFRIKRNRRAFKNLKVLIDQVKADPYGRIELLLRLQNQLASHILRTEKGLRILKAERLRILGLRKNRPSKDISDYLKKEAKRLALGIDHGKHLLWVWRCFGDAIPFIYHDKYALKHMFYSIEDYSAKQSAGALSGNEGRRLEIGVMQTICNRGIPAVLCDLTNTLRHGDVCVMVNADPFPREVKTSENQNSRTVRQALNLMSLKTFLSDDEASNFRGCERVERRAMPMATAHLEDLNHCIDQSRGKRWELVRPEGGVTYLAIRRGCDLERLKIVEMGKYPSCGIWSEQIESEAWAPYYPFTLSIERASDLIALLEGRLDVIVAVDAYEIMQRFADRGLIATFMDDEKVAFTVRRPNTSVDRGDPACGVSTHLMQRLLIECEPASNLIDFSVNFIEELEAMTPSRPGDSSQQDHQMMVAWRELVPRIPPLLSDDPPV</sequence>
<name>I4VUX7_9GAMM</name>
<reference evidence="2 3" key="1">
    <citation type="journal article" date="2012" name="J. Bacteriol.">
        <title>Genome sequences for six rhodanobacter strains, isolated from soils and the terrestrial subsurface, with variable denitrification capabilities.</title>
        <authorList>
            <person name="Kostka J.E."/>
            <person name="Green S.J."/>
            <person name="Rishishwar L."/>
            <person name="Prakash O."/>
            <person name="Katz L.S."/>
            <person name="Marino-Ramirez L."/>
            <person name="Jordan I.K."/>
            <person name="Munk C."/>
            <person name="Ivanova N."/>
            <person name="Mikhailova N."/>
            <person name="Watson D.B."/>
            <person name="Brown S.D."/>
            <person name="Palumbo A.V."/>
            <person name="Brooks S.C."/>
        </authorList>
    </citation>
    <scope>NUCLEOTIDE SEQUENCE [LARGE SCALE GENOMIC DNA]</scope>
    <source>
        <strain evidence="3">Jip2T</strain>
    </source>
</reference>
<feature type="region of interest" description="Disordered" evidence="1">
    <location>
        <begin position="1"/>
        <end position="22"/>
    </location>
</feature>
<dbReference type="Proteomes" id="UP000004210">
    <property type="component" value="Unassembled WGS sequence"/>
</dbReference>
<keyword evidence="3" id="KW-1185">Reference proteome</keyword>
<feature type="compositionally biased region" description="Polar residues" evidence="1">
    <location>
        <begin position="1"/>
        <end position="21"/>
    </location>
</feature>
<accession>I4VUX7</accession>
<evidence type="ECO:0000313" key="3">
    <source>
        <dbReference type="Proteomes" id="UP000004210"/>
    </source>
</evidence>
<dbReference type="RefSeq" id="WP_007080567.1">
    <property type="nucleotide sequence ID" value="NZ_AJXU01000024.1"/>
</dbReference>
<protein>
    <submittedName>
        <fullName evidence="2">Uncharacterized protein</fullName>
    </submittedName>
</protein>
<proteinExistence type="predicted"/>
<organism evidence="2 3">
    <name type="scientific">Rhodanobacter fulvus Jip2</name>
    <dbReference type="NCBI Taxonomy" id="1163408"/>
    <lineage>
        <taxon>Bacteria</taxon>
        <taxon>Pseudomonadati</taxon>
        <taxon>Pseudomonadota</taxon>
        <taxon>Gammaproteobacteria</taxon>
        <taxon>Lysobacterales</taxon>
        <taxon>Rhodanobacteraceae</taxon>
        <taxon>Rhodanobacter</taxon>
    </lineage>
</organism>
<evidence type="ECO:0000313" key="2">
    <source>
        <dbReference type="EMBL" id="EIL91018.1"/>
    </source>
</evidence>
<gene>
    <name evidence="2" type="ORF">UU9_04634</name>
</gene>
<dbReference type="PATRIC" id="fig|1163408.3.peg.951"/>
<comment type="caution">
    <text evidence="2">The sequence shown here is derived from an EMBL/GenBank/DDBJ whole genome shotgun (WGS) entry which is preliminary data.</text>
</comment>
<feature type="non-terminal residue" evidence="2">
    <location>
        <position position="1"/>
    </location>
</feature>
<dbReference type="AlphaFoldDB" id="I4VUX7"/>